<comment type="cofactor">
    <cofactor evidence="1">
        <name>pyridoxal 5'-phosphate</name>
        <dbReference type="ChEBI" id="CHEBI:597326"/>
    </cofactor>
</comment>
<dbReference type="InterPro" id="IPR005814">
    <property type="entry name" value="Aminotrans_3"/>
</dbReference>
<name>A0A6J5FNG3_9BURK</name>
<dbReference type="InterPro" id="IPR015422">
    <property type="entry name" value="PyrdxlP-dep_Trfase_small"/>
</dbReference>
<comment type="similarity">
    <text evidence="3">Belongs to the class-III pyridoxal-phosphate-dependent aminotransferase family.</text>
</comment>
<dbReference type="RefSeq" id="WP_115783727.1">
    <property type="nucleotide sequence ID" value="NZ_CADIKL010000005.1"/>
</dbReference>
<dbReference type="Proteomes" id="UP000494119">
    <property type="component" value="Unassembled WGS sequence"/>
</dbReference>
<dbReference type="InterPro" id="IPR049704">
    <property type="entry name" value="Aminotrans_3_PPA_site"/>
</dbReference>
<keyword evidence="4" id="KW-0413">Isomerase</keyword>
<proteinExistence type="inferred from homology"/>
<dbReference type="Gene3D" id="3.40.640.10">
    <property type="entry name" value="Type I PLP-dependent aspartate aminotransferase-like (Major domain)"/>
    <property type="match status" value="1"/>
</dbReference>
<dbReference type="Gene3D" id="3.90.1150.10">
    <property type="entry name" value="Aspartate Aminotransferase, domain 1"/>
    <property type="match status" value="1"/>
</dbReference>
<dbReference type="PANTHER" id="PTHR43713:SF3">
    <property type="entry name" value="GLUTAMATE-1-SEMIALDEHYDE 2,1-AMINOMUTASE 1, CHLOROPLASTIC-RELATED"/>
    <property type="match status" value="1"/>
</dbReference>
<dbReference type="InterPro" id="IPR015424">
    <property type="entry name" value="PyrdxlP-dep_Trfase"/>
</dbReference>
<protein>
    <submittedName>
        <fullName evidence="4">Glutamate-1-semialdehyde 2,1-aminomutase</fullName>
        <ecNumber evidence="4">5.4.3.8</ecNumber>
    </submittedName>
</protein>
<dbReference type="SUPFAM" id="SSF53383">
    <property type="entry name" value="PLP-dependent transferases"/>
    <property type="match status" value="1"/>
</dbReference>
<evidence type="ECO:0000313" key="5">
    <source>
        <dbReference type="Proteomes" id="UP000494119"/>
    </source>
</evidence>
<dbReference type="GO" id="GO:0042286">
    <property type="term" value="F:glutamate-1-semialdehyde 2,1-aminomutase activity"/>
    <property type="evidence" value="ECO:0007669"/>
    <property type="project" value="UniProtKB-EC"/>
</dbReference>
<evidence type="ECO:0000313" key="4">
    <source>
        <dbReference type="EMBL" id="CAB3782054.1"/>
    </source>
</evidence>
<dbReference type="AlphaFoldDB" id="A0A6J5FNG3"/>
<sequence length="417" mass="44635">MAYLVGDVSSSARCFPLMDGKPVAIARSNGPYVWDETGKRYIDTVLGFGGTILGHAPAAIVEAASKALMTNPLPAVNHSSEEAAAAALVHRTGKLNKVIFTNSGSEAVHLALRIARTSTGKRRIVKIAAGFDGWLDGVVFGNVGSAEARFKPGHRPANDFVTVIRYNDFDDVDQLFTEFNDIAAILVEPMLANAACIPAKEGYLAHLQATAHKHGALLICDEVLMGFRLHAGLTSHLYGIDPDLVSVGKAIGSGIAVSAVIGKAEIMKVAEEGRALRGGTFSGNPIACAAVLSTMPALDECDYHQLRTRGDSLRVSIVESFRRHGKTVSTSGYGNVFSIWFSDEPPATYDEGLVLVNNELSMALHLHLRREGILIMPSPYGRMYLSFSHDDGVVEEMKQIFDRVAEAMADIPVASGA</sequence>
<dbReference type="GO" id="GO:0008483">
    <property type="term" value="F:transaminase activity"/>
    <property type="evidence" value="ECO:0007669"/>
    <property type="project" value="InterPro"/>
</dbReference>
<evidence type="ECO:0000256" key="1">
    <source>
        <dbReference type="ARBA" id="ARBA00001933"/>
    </source>
</evidence>
<dbReference type="GO" id="GO:0030170">
    <property type="term" value="F:pyridoxal phosphate binding"/>
    <property type="evidence" value="ECO:0007669"/>
    <property type="project" value="InterPro"/>
</dbReference>
<reference evidence="4 5" key="1">
    <citation type="submission" date="2020-04" db="EMBL/GenBank/DDBJ databases">
        <authorList>
            <person name="De Canck E."/>
        </authorList>
    </citation>
    <scope>NUCLEOTIDE SEQUENCE [LARGE SCALE GENOMIC DNA]</scope>
    <source>
        <strain evidence="4 5">LMG 28688</strain>
    </source>
</reference>
<evidence type="ECO:0000256" key="3">
    <source>
        <dbReference type="RuleBase" id="RU003560"/>
    </source>
</evidence>
<keyword evidence="2 3" id="KW-0663">Pyridoxal phosphate</keyword>
<dbReference type="EC" id="5.4.3.8" evidence="4"/>
<dbReference type="Pfam" id="PF00202">
    <property type="entry name" value="Aminotran_3"/>
    <property type="match status" value="1"/>
</dbReference>
<dbReference type="EMBL" id="CADIKL010000005">
    <property type="protein sequence ID" value="CAB3782054.1"/>
    <property type="molecule type" value="Genomic_DNA"/>
</dbReference>
<organism evidence="4 5">
    <name type="scientific">Paraburkholderia caffeinitolerans</name>
    <dbReference type="NCBI Taxonomy" id="1723730"/>
    <lineage>
        <taxon>Bacteria</taxon>
        <taxon>Pseudomonadati</taxon>
        <taxon>Pseudomonadota</taxon>
        <taxon>Betaproteobacteria</taxon>
        <taxon>Burkholderiales</taxon>
        <taxon>Burkholderiaceae</taxon>
        <taxon>Paraburkholderia</taxon>
    </lineage>
</organism>
<keyword evidence="5" id="KW-1185">Reference proteome</keyword>
<dbReference type="InterPro" id="IPR015421">
    <property type="entry name" value="PyrdxlP-dep_Trfase_major"/>
</dbReference>
<dbReference type="PANTHER" id="PTHR43713">
    <property type="entry name" value="GLUTAMATE-1-SEMIALDEHYDE 2,1-AMINOMUTASE"/>
    <property type="match status" value="1"/>
</dbReference>
<dbReference type="PROSITE" id="PS00600">
    <property type="entry name" value="AA_TRANSFER_CLASS_3"/>
    <property type="match status" value="1"/>
</dbReference>
<accession>A0A6J5FNG3</accession>
<gene>
    <name evidence="4" type="primary">hemL_1</name>
    <name evidence="4" type="ORF">LMG28688_01417</name>
</gene>
<evidence type="ECO:0000256" key="2">
    <source>
        <dbReference type="ARBA" id="ARBA00022898"/>
    </source>
</evidence>